<accession>H8I9Q4</accession>
<dbReference type="GeneID" id="11971907"/>
<gene>
    <name evidence="2" type="ordered locus">Mtc_1761</name>
</gene>
<dbReference type="eggNOG" id="arCOG01471">
    <property type="taxonomic scope" value="Archaea"/>
</dbReference>
<name>H8I9Q4_METCZ</name>
<evidence type="ECO:0000259" key="1">
    <source>
        <dbReference type="Pfam" id="PF01814"/>
    </source>
</evidence>
<protein>
    <recommendedName>
        <fullName evidence="1">Hemerythrin-like domain-containing protein</fullName>
    </recommendedName>
</protein>
<sequence>MMRNGRSARSRNPFATVGIFLQAEAHEPIKKKGEALEERVASPIEDLSKEHGVLERLLLIYDKVINDAASGMGFNARAVNGATRIFKDYIGEHHDRCEERYIFPKFREANYIVELIDILQYQHDVAKRLTGEILERTSPGSPMDESGVKRVTGLCCSLVYMYRPHMSREQTVVFPTFYDIVTEGYIKDIKEEMEAEEKKLLGETGFRGLVGRVSEIEKEVGTHDLQQYIPQEMHARR</sequence>
<dbReference type="HOGENOM" id="CLU_094544_0_0_2"/>
<feature type="domain" description="Hemerythrin-like" evidence="1">
    <location>
        <begin position="43"/>
        <end position="176"/>
    </location>
</feature>
<dbReference type="Pfam" id="PF01814">
    <property type="entry name" value="Hemerythrin"/>
    <property type="match status" value="1"/>
</dbReference>
<dbReference type="PANTHER" id="PTHR39966">
    <property type="entry name" value="BLL2471 PROTEIN-RELATED"/>
    <property type="match status" value="1"/>
</dbReference>
<dbReference type="GO" id="GO:0005886">
    <property type="term" value="C:plasma membrane"/>
    <property type="evidence" value="ECO:0007669"/>
    <property type="project" value="TreeGrafter"/>
</dbReference>
<dbReference type="CDD" id="cd12108">
    <property type="entry name" value="Hr-like"/>
    <property type="match status" value="1"/>
</dbReference>
<evidence type="ECO:0000313" key="2">
    <source>
        <dbReference type="EMBL" id="AFD00505.1"/>
    </source>
</evidence>
<keyword evidence="3" id="KW-1185">Reference proteome</keyword>
<organism evidence="2 3">
    <name type="scientific">Methanocella conradii (strain DSM 24694 / JCM 17849 / CGMCC 1.5162 / HZ254)</name>
    <dbReference type="NCBI Taxonomy" id="1041930"/>
    <lineage>
        <taxon>Archaea</taxon>
        <taxon>Methanobacteriati</taxon>
        <taxon>Methanobacteriota</taxon>
        <taxon>Stenosarchaea group</taxon>
        <taxon>Methanomicrobia</taxon>
        <taxon>Methanocellales</taxon>
        <taxon>Methanocellaceae</taxon>
        <taxon>Methanocella</taxon>
    </lineage>
</organism>
<dbReference type="Gene3D" id="1.20.120.520">
    <property type="entry name" value="nmb1532 protein domain like"/>
    <property type="match status" value="1"/>
</dbReference>
<dbReference type="PANTHER" id="PTHR39966:SF1">
    <property type="entry name" value="HEMERYTHRIN-LIKE DOMAIN-CONTAINING PROTEIN"/>
    <property type="match status" value="1"/>
</dbReference>
<dbReference type="RefSeq" id="WP_014406336.1">
    <property type="nucleotide sequence ID" value="NC_017034.1"/>
</dbReference>
<proteinExistence type="predicted"/>
<dbReference type="KEGG" id="mez:Mtc_1761"/>
<reference evidence="2 3" key="1">
    <citation type="journal article" date="2012" name="J. Bacteriol.">
        <title>Complete genome sequence of a thermophilic methanogen, Methanocella conradii HZ254, isolated from Chinese rice field soil.</title>
        <authorList>
            <person name="Lu Z."/>
            <person name="Lu Y."/>
        </authorList>
    </citation>
    <scope>NUCLEOTIDE SEQUENCE [LARGE SCALE GENOMIC DNA]</scope>
    <source>
        <strain evidence="3">DSM 24694 / JCM 17849 / CGMCC 1.5162 / HZ254</strain>
    </source>
</reference>
<dbReference type="STRING" id="1041930.Mtc_1761"/>
<dbReference type="InterPro" id="IPR012312">
    <property type="entry name" value="Hemerythrin-like"/>
</dbReference>
<dbReference type="EMBL" id="CP003243">
    <property type="protein sequence ID" value="AFD00505.1"/>
    <property type="molecule type" value="Genomic_DNA"/>
</dbReference>
<evidence type="ECO:0000313" key="3">
    <source>
        <dbReference type="Proteomes" id="UP000005233"/>
    </source>
</evidence>
<dbReference type="Proteomes" id="UP000005233">
    <property type="component" value="Chromosome"/>
</dbReference>
<dbReference type="AlphaFoldDB" id="H8I9Q4"/>